<dbReference type="AlphaFoldDB" id="A0AA39U238"/>
<gene>
    <name evidence="3" type="ORF">B0T17DRAFT_128541</name>
</gene>
<feature type="compositionally biased region" description="Polar residues" evidence="1">
    <location>
        <begin position="1"/>
        <end position="10"/>
    </location>
</feature>
<evidence type="ECO:0000256" key="2">
    <source>
        <dbReference type="SAM" id="Phobius"/>
    </source>
</evidence>
<proteinExistence type="predicted"/>
<dbReference type="Proteomes" id="UP001174934">
    <property type="component" value="Unassembled WGS sequence"/>
</dbReference>
<keyword evidence="2" id="KW-0812">Transmembrane</keyword>
<name>A0AA39U238_9PEZI</name>
<keyword evidence="2" id="KW-1133">Transmembrane helix</keyword>
<dbReference type="PANTHER" id="PTHR37848">
    <property type="entry name" value="EXPRESSED PROTEIN"/>
    <property type="match status" value="1"/>
</dbReference>
<protein>
    <recommendedName>
        <fullName evidence="5">Abc transporter protein</fullName>
    </recommendedName>
</protein>
<evidence type="ECO:0000256" key="1">
    <source>
        <dbReference type="SAM" id="MobiDB-lite"/>
    </source>
</evidence>
<feature type="transmembrane region" description="Helical" evidence="2">
    <location>
        <begin position="276"/>
        <end position="296"/>
    </location>
</feature>
<dbReference type="EMBL" id="JAULSR010000011">
    <property type="protein sequence ID" value="KAK0610190.1"/>
    <property type="molecule type" value="Genomic_DNA"/>
</dbReference>
<feature type="compositionally biased region" description="Acidic residues" evidence="1">
    <location>
        <begin position="26"/>
        <end position="37"/>
    </location>
</feature>
<sequence>MGRPSLSTRPSGDAVSLHSVPGDRFLDDDAPELEVDDLPPLYDEVADGGNGNSSSAAPLLPNISLNPSAAGPDPSRPSGAFVTNFKRDVDTGAEFYIDSRIDTDPEILESHVQYWAQKPPRPFVRIVGTHSQVADNNGKKEKKTVTDFDLQVELTPHLVSSWREVRTVDNSEKVRRGTALRKRAPGAKQSIELGMGERPSLAEWCHRYCASHAGLKCFALQRRVLGFDEEKVRQKLTSLVRATNYKGHLTITFPVKDALVEVYNDCRINRWRLTTWIIWMCMFTLMFLFTWPFLFFRTKRFEVVYADWPFSVAGESGARQYVSISEDQWYNMWGRAISRAVLEKRQTVLDQQDLLTSNGPDPVYGDGLVDGAMNFLRAGVNAMNEVNRQLGWGYDS</sequence>
<comment type="caution">
    <text evidence="3">The sequence shown here is derived from an EMBL/GenBank/DDBJ whole genome shotgun (WGS) entry which is preliminary data.</text>
</comment>
<evidence type="ECO:0000313" key="3">
    <source>
        <dbReference type="EMBL" id="KAK0610190.1"/>
    </source>
</evidence>
<feature type="region of interest" description="Disordered" evidence="1">
    <location>
        <begin position="1"/>
        <end position="80"/>
    </location>
</feature>
<keyword evidence="2" id="KW-0472">Membrane</keyword>
<dbReference type="PANTHER" id="PTHR37848:SF1">
    <property type="entry name" value="SUN DOMAIN-CONTAINING PROTEIN"/>
    <property type="match status" value="1"/>
</dbReference>
<keyword evidence="4" id="KW-1185">Reference proteome</keyword>
<organism evidence="3 4">
    <name type="scientific">Bombardia bombarda</name>
    <dbReference type="NCBI Taxonomy" id="252184"/>
    <lineage>
        <taxon>Eukaryota</taxon>
        <taxon>Fungi</taxon>
        <taxon>Dikarya</taxon>
        <taxon>Ascomycota</taxon>
        <taxon>Pezizomycotina</taxon>
        <taxon>Sordariomycetes</taxon>
        <taxon>Sordariomycetidae</taxon>
        <taxon>Sordariales</taxon>
        <taxon>Lasiosphaeriaceae</taxon>
        <taxon>Bombardia</taxon>
    </lineage>
</organism>
<evidence type="ECO:0008006" key="5">
    <source>
        <dbReference type="Google" id="ProtNLM"/>
    </source>
</evidence>
<evidence type="ECO:0000313" key="4">
    <source>
        <dbReference type="Proteomes" id="UP001174934"/>
    </source>
</evidence>
<reference evidence="3" key="1">
    <citation type="submission" date="2023-06" db="EMBL/GenBank/DDBJ databases">
        <title>Genome-scale phylogeny and comparative genomics of the fungal order Sordariales.</title>
        <authorList>
            <consortium name="Lawrence Berkeley National Laboratory"/>
            <person name="Hensen N."/>
            <person name="Bonometti L."/>
            <person name="Westerberg I."/>
            <person name="Brannstrom I.O."/>
            <person name="Guillou S."/>
            <person name="Cros-Aarteil S."/>
            <person name="Calhoun S."/>
            <person name="Haridas S."/>
            <person name="Kuo A."/>
            <person name="Mondo S."/>
            <person name="Pangilinan J."/>
            <person name="Riley R."/>
            <person name="LaButti K."/>
            <person name="Andreopoulos B."/>
            <person name="Lipzen A."/>
            <person name="Chen C."/>
            <person name="Yanf M."/>
            <person name="Daum C."/>
            <person name="Ng V."/>
            <person name="Clum A."/>
            <person name="Steindorff A."/>
            <person name="Ohm R."/>
            <person name="Martin F."/>
            <person name="Silar P."/>
            <person name="Natvig D."/>
            <person name="Lalanne C."/>
            <person name="Gautier V."/>
            <person name="Ament-velasquez S.L."/>
            <person name="Kruys A."/>
            <person name="Hutchinson M.I."/>
            <person name="Powell A.J."/>
            <person name="Barry K."/>
            <person name="Miller A.N."/>
            <person name="Grigoriev I.V."/>
            <person name="Debuchy R."/>
            <person name="Gladieux P."/>
            <person name="Thoren M.H."/>
            <person name="Johannesson H."/>
        </authorList>
    </citation>
    <scope>NUCLEOTIDE SEQUENCE</scope>
    <source>
        <strain evidence="3">SMH3391-2</strain>
    </source>
</reference>
<accession>A0AA39U238</accession>